<keyword evidence="1" id="KW-1133">Transmembrane helix</keyword>
<keyword evidence="1" id="KW-0472">Membrane</keyword>
<accession>A0A2S3ZTE2</accession>
<name>A0A2S3ZTE2_ARTGL</name>
<keyword evidence="1" id="KW-0812">Transmembrane</keyword>
<dbReference type="EMBL" id="PPXC01000013">
    <property type="protein sequence ID" value="POH72480.1"/>
    <property type="molecule type" value="Genomic_DNA"/>
</dbReference>
<dbReference type="Proteomes" id="UP000237061">
    <property type="component" value="Unassembled WGS sequence"/>
</dbReference>
<dbReference type="RefSeq" id="WP_103466703.1">
    <property type="nucleotide sequence ID" value="NZ_PPXC01000013.1"/>
</dbReference>
<comment type="caution">
    <text evidence="2">The sequence shown here is derived from an EMBL/GenBank/DDBJ whole genome shotgun (WGS) entry which is preliminary data.</text>
</comment>
<proteinExistence type="predicted"/>
<dbReference type="AlphaFoldDB" id="A0A2S3ZTE2"/>
<reference evidence="2 3" key="1">
    <citation type="submission" date="2018-01" db="EMBL/GenBank/DDBJ databases">
        <title>Arthrobacter sp. nov., from glaciers in China.</title>
        <authorList>
            <person name="Liu Q."/>
            <person name="Xin Y.-H."/>
        </authorList>
    </citation>
    <scope>NUCLEOTIDE SEQUENCE [LARGE SCALE GENOMIC DNA]</scope>
    <source>
        <strain evidence="2 3">HLT2-12-2</strain>
    </source>
</reference>
<protein>
    <submittedName>
        <fullName evidence="2">Uncharacterized protein</fullName>
    </submittedName>
</protein>
<evidence type="ECO:0000313" key="3">
    <source>
        <dbReference type="Proteomes" id="UP000237061"/>
    </source>
</evidence>
<keyword evidence="3" id="KW-1185">Reference proteome</keyword>
<evidence type="ECO:0000313" key="2">
    <source>
        <dbReference type="EMBL" id="POH72480.1"/>
    </source>
</evidence>
<feature type="transmembrane region" description="Helical" evidence="1">
    <location>
        <begin position="56"/>
        <end position="74"/>
    </location>
</feature>
<gene>
    <name evidence="2" type="ORF">CVS27_15220</name>
</gene>
<organism evidence="2 3">
    <name type="scientific">Arthrobacter glacialis</name>
    <dbReference type="NCBI Taxonomy" id="1664"/>
    <lineage>
        <taxon>Bacteria</taxon>
        <taxon>Bacillati</taxon>
        <taxon>Actinomycetota</taxon>
        <taxon>Actinomycetes</taxon>
        <taxon>Micrococcales</taxon>
        <taxon>Micrococcaceae</taxon>
        <taxon>Arthrobacter</taxon>
    </lineage>
</organism>
<evidence type="ECO:0000256" key="1">
    <source>
        <dbReference type="SAM" id="Phobius"/>
    </source>
</evidence>
<sequence length="81" mass="8658">MTTGLPGHDAHRDYRRHRRLVRIGQMIMAVGVLVGLSHWIAHVAVTGGPPGMQDLLIGYPTAAALLIAGAILAGRTTPKKR</sequence>
<feature type="transmembrane region" description="Helical" evidence="1">
    <location>
        <begin position="20"/>
        <end position="41"/>
    </location>
</feature>